<comment type="caution">
    <text evidence="1">The sequence shown here is derived from an EMBL/GenBank/DDBJ whole genome shotgun (WGS) entry which is preliminary data.</text>
</comment>
<keyword evidence="2" id="KW-1185">Reference proteome</keyword>
<sequence length="160" mass="17286">MPELHNKMELLSEDRTLSEAAREPCLQIILLTFWAEAVSTACYVLKKTENLVTQAGAAKSSSTNIFSTVSTTAKASGTNLVNTVSIPVSTASTNKGLSLSDITNSQRKKSLKEPLHEDIPEDTTDGIFTTIHRMDDEGAEADFSKLGNVVNVSPIPTFKN</sequence>
<reference evidence="1" key="1">
    <citation type="journal article" date="2022" name="Int. J. Mol. Sci.">
        <title>Draft Genome of Tanacetum Coccineum: Genomic Comparison of Closely Related Tanacetum-Family Plants.</title>
        <authorList>
            <person name="Yamashiro T."/>
            <person name="Shiraishi A."/>
            <person name="Nakayama K."/>
            <person name="Satake H."/>
        </authorList>
    </citation>
    <scope>NUCLEOTIDE SEQUENCE</scope>
</reference>
<organism evidence="1 2">
    <name type="scientific">Tanacetum coccineum</name>
    <dbReference type="NCBI Taxonomy" id="301880"/>
    <lineage>
        <taxon>Eukaryota</taxon>
        <taxon>Viridiplantae</taxon>
        <taxon>Streptophyta</taxon>
        <taxon>Embryophyta</taxon>
        <taxon>Tracheophyta</taxon>
        <taxon>Spermatophyta</taxon>
        <taxon>Magnoliopsida</taxon>
        <taxon>eudicotyledons</taxon>
        <taxon>Gunneridae</taxon>
        <taxon>Pentapetalae</taxon>
        <taxon>asterids</taxon>
        <taxon>campanulids</taxon>
        <taxon>Asterales</taxon>
        <taxon>Asteraceae</taxon>
        <taxon>Asteroideae</taxon>
        <taxon>Anthemideae</taxon>
        <taxon>Anthemidinae</taxon>
        <taxon>Tanacetum</taxon>
    </lineage>
</organism>
<dbReference type="Proteomes" id="UP001151760">
    <property type="component" value="Unassembled WGS sequence"/>
</dbReference>
<evidence type="ECO:0000313" key="1">
    <source>
        <dbReference type="EMBL" id="GJT82946.1"/>
    </source>
</evidence>
<dbReference type="EMBL" id="BQNB010019215">
    <property type="protein sequence ID" value="GJT82946.1"/>
    <property type="molecule type" value="Genomic_DNA"/>
</dbReference>
<evidence type="ECO:0000313" key="2">
    <source>
        <dbReference type="Proteomes" id="UP001151760"/>
    </source>
</evidence>
<reference evidence="1" key="2">
    <citation type="submission" date="2022-01" db="EMBL/GenBank/DDBJ databases">
        <authorList>
            <person name="Yamashiro T."/>
            <person name="Shiraishi A."/>
            <person name="Satake H."/>
            <person name="Nakayama K."/>
        </authorList>
    </citation>
    <scope>NUCLEOTIDE SEQUENCE</scope>
</reference>
<proteinExistence type="predicted"/>
<accession>A0ABQ5H5X4</accession>
<name>A0ABQ5H5X4_9ASTR</name>
<gene>
    <name evidence="1" type="ORF">Tco_1057288</name>
</gene>
<protein>
    <submittedName>
        <fullName evidence="1">Uncharacterized protein</fullName>
    </submittedName>
</protein>